<keyword evidence="14" id="KW-0067">ATP-binding</keyword>
<dbReference type="GO" id="GO:0016020">
    <property type="term" value="C:membrane"/>
    <property type="evidence" value="ECO:0007669"/>
    <property type="project" value="UniProtKB-SubCell"/>
</dbReference>
<dbReference type="Proteomes" id="UP000516437">
    <property type="component" value="Chromosome 2"/>
</dbReference>
<dbReference type="InterPro" id="IPR032675">
    <property type="entry name" value="LRR_dom_sf"/>
</dbReference>
<dbReference type="Pfam" id="PF08263">
    <property type="entry name" value="LRRNT_2"/>
    <property type="match status" value="1"/>
</dbReference>
<keyword evidence="5" id="KW-0723">Serine/threonine-protein kinase</keyword>
<keyword evidence="16 21" id="KW-0472">Membrane</keyword>
<dbReference type="InterPro" id="IPR008271">
    <property type="entry name" value="Ser/Thr_kinase_AS"/>
</dbReference>
<feature type="transmembrane region" description="Helical" evidence="21">
    <location>
        <begin position="354"/>
        <end position="380"/>
    </location>
</feature>
<dbReference type="PROSITE" id="PS50011">
    <property type="entry name" value="PROTEIN_KINASE_DOM"/>
    <property type="match status" value="1"/>
</dbReference>
<evidence type="ECO:0000256" key="11">
    <source>
        <dbReference type="ARBA" id="ARBA00022737"/>
    </source>
</evidence>
<dbReference type="InterPro" id="IPR013210">
    <property type="entry name" value="LRR_N_plant-typ"/>
</dbReference>
<name>A0A6A1WDW6_9ROSI</name>
<keyword evidence="7" id="KW-0433">Leucine-rich repeat</keyword>
<comment type="similarity">
    <text evidence="3">Belongs to the RLP family.</text>
</comment>
<dbReference type="SUPFAM" id="SSF52058">
    <property type="entry name" value="L domain-like"/>
    <property type="match status" value="1"/>
</dbReference>
<evidence type="ECO:0000256" key="8">
    <source>
        <dbReference type="ARBA" id="ARBA00022679"/>
    </source>
</evidence>
<dbReference type="SUPFAM" id="SSF56112">
    <property type="entry name" value="Protein kinase-like (PK-like)"/>
    <property type="match status" value="1"/>
</dbReference>
<dbReference type="AlphaFoldDB" id="A0A6A1WDW6"/>
<dbReference type="Gene3D" id="1.10.510.10">
    <property type="entry name" value="Transferase(Phosphotransferase) domain 1"/>
    <property type="match status" value="1"/>
</dbReference>
<evidence type="ECO:0000256" key="20">
    <source>
        <dbReference type="ARBA" id="ARBA00048679"/>
    </source>
</evidence>
<evidence type="ECO:0000313" key="23">
    <source>
        <dbReference type="EMBL" id="KAB1222516.1"/>
    </source>
</evidence>
<keyword evidence="15 21" id="KW-1133">Transmembrane helix</keyword>
<comment type="catalytic activity">
    <reaction evidence="19">
        <text>L-threonyl-[protein] + ATP = O-phospho-L-threonyl-[protein] + ADP + H(+)</text>
        <dbReference type="Rhea" id="RHEA:46608"/>
        <dbReference type="Rhea" id="RHEA-COMP:11060"/>
        <dbReference type="Rhea" id="RHEA-COMP:11605"/>
        <dbReference type="ChEBI" id="CHEBI:15378"/>
        <dbReference type="ChEBI" id="CHEBI:30013"/>
        <dbReference type="ChEBI" id="CHEBI:30616"/>
        <dbReference type="ChEBI" id="CHEBI:61977"/>
        <dbReference type="ChEBI" id="CHEBI:456216"/>
        <dbReference type="EC" id="2.7.11.1"/>
    </reaction>
</comment>
<dbReference type="OrthoDB" id="676979at2759"/>
<evidence type="ECO:0000256" key="3">
    <source>
        <dbReference type="ARBA" id="ARBA00009592"/>
    </source>
</evidence>
<evidence type="ECO:0000256" key="15">
    <source>
        <dbReference type="ARBA" id="ARBA00022989"/>
    </source>
</evidence>
<dbReference type="Pfam" id="PF00069">
    <property type="entry name" value="Pkinase"/>
    <property type="match status" value="1"/>
</dbReference>
<evidence type="ECO:0000256" key="13">
    <source>
        <dbReference type="ARBA" id="ARBA00022777"/>
    </source>
</evidence>
<dbReference type="InterPro" id="IPR001611">
    <property type="entry name" value="Leu-rich_rpt"/>
</dbReference>
<dbReference type="InterPro" id="IPR000719">
    <property type="entry name" value="Prot_kinase_dom"/>
</dbReference>
<feature type="domain" description="Protein kinase" evidence="22">
    <location>
        <begin position="430"/>
        <end position="652"/>
    </location>
</feature>
<evidence type="ECO:0000256" key="4">
    <source>
        <dbReference type="ARBA" id="ARBA00012513"/>
    </source>
</evidence>
<evidence type="ECO:0000256" key="6">
    <source>
        <dbReference type="ARBA" id="ARBA00022553"/>
    </source>
</evidence>
<accession>A0A6A1WDW6</accession>
<keyword evidence="24" id="KW-1185">Reference proteome</keyword>
<evidence type="ECO:0000256" key="1">
    <source>
        <dbReference type="ARBA" id="ARBA00004479"/>
    </source>
</evidence>
<evidence type="ECO:0000259" key="22">
    <source>
        <dbReference type="PROSITE" id="PS50011"/>
    </source>
</evidence>
<comment type="subcellular location">
    <subcellularLocation>
        <location evidence="1">Membrane</location>
        <topology evidence="1">Single-pass type I membrane protein</topology>
    </subcellularLocation>
</comment>
<evidence type="ECO:0000256" key="21">
    <source>
        <dbReference type="SAM" id="Phobius"/>
    </source>
</evidence>
<evidence type="ECO:0000256" key="14">
    <source>
        <dbReference type="ARBA" id="ARBA00022840"/>
    </source>
</evidence>
<dbReference type="PANTHER" id="PTHR48005:SF70">
    <property type="entry name" value="MDIS1-INTERACTING RECEPTOR LIKE KINASE 2-LIKE"/>
    <property type="match status" value="1"/>
</dbReference>
<keyword evidence="13" id="KW-0418">Kinase</keyword>
<dbReference type="SMART" id="SM00220">
    <property type="entry name" value="S_TKc"/>
    <property type="match status" value="1"/>
</dbReference>
<dbReference type="InterPro" id="IPR051420">
    <property type="entry name" value="Ser_Thr_Kinases_DiverseReg"/>
</dbReference>
<evidence type="ECO:0000313" key="24">
    <source>
        <dbReference type="Proteomes" id="UP000516437"/>
    </source>
</evidence>
<dbReference type="Pfam" id="PF13855">
    <property type="entry name" value="LRR_8"/>
    <property type="match status" value="2"/>
</dbReference>
<dbReference type="Gene3D" id="3.80.10.10">
    <property type="entry name" value="Ribonuclease Inhibitor"/>
    <property type="match status" value="3"/>
</dbReference>
<sequence>MEVIALLKWKNTLQNQTQSHLSSWPSLPNSRFNPYPNPNLSTNPCTWFGISCNPAGSIVRMNLTDSSLQGRVPKSLKNCTSLVEVSIEGNRLIGDISEDFGVYPHLKILHLNYNSFYGRISSNWGQYCGEFGSMRIRGNNISGSIPPEIRNCTQLHVLDVSLNIIVGVIPKELGKLTSLEQLMLNGNQLSGALPSEFESFTNLEFLDVSSNKLSKSVPSYFGNLLKLHHLNLSHNNFSEKLPIHLGSSLQMAELDLSCNSLSGEIPSEFSQMQSLLKLNLSHNYLSGIIPKSFEDMRGLLYVDISYNDLKGPIPNNKVFLNAPLEALQGNNGLCGNVKGLRPCYKQISKKAHKVVFVVVFPLLGSLLVLFAFFQIFIIILRRKKKVELQRGKKTVELEPSDERIEGGLFSISTFDGRKVYEEIIEATGAFDDIFCIGKGGCGSVYKANLQSGETVAVKKLHPSRDHVENGFPREFLNEIRALTRIRHRNIVKLHGFCSHARHSFLVYKYLEMGSLATILENEEAAKELDWSKRLNIIKGVASALSYMHHNCSPPIIHRDIKSSNILLDSQCEAHVSDFGTAKLLNLDSSNWTSDLVGTLGYVAPELAYTMKITEKCDIYSFGVLALEVIQGKHPSDLISLLSSSPSATSNKS</sequence>
<keyword evidence="11" id="KW-0677">Repeat</keyword>
<dbReference type="InterPro" id="IPR003591">
    <property type="entry name" value="Leu-rich_rpt_typical-subtyp"/>
</dbReference>
<dbReference type="EMBL" id="RXIC02000020">
    <property type="protein sequence ID" value="KAB1222516.1"/>
    <property type="molecule type" value="Genomic_DNA"/>
</dbReference>
<dbReference type="EC" id="2.7.11.1" evidence="4"/>
<dbReference type="InterPro" id="IPR011009">
    <property type="entry name" value="Kinase-like_dom_sf"/>
</dbReference>
<keyword evidence="10" id="KW-0732">Signal</keyword>
<evidence type="ECO:0000256" key="18">
    <source>
        <dbReference type="ARBA" id="ARBA00023180"/>
    </source>
</evidence>
<dbReference type="Gene3D" id="3.30.200.20">
    <property type="entry name" value="Phosphorylase Kinase, domain 1"/>
    <property type="match status" value="1"/>
</dbReference>
<evidence type="ECO:0000256" key="16">
    <source>
        <dbReference type="ARBA" id="ARBA00023136"/>
    </source>
</evidence>
<comment type="caution">
    <text evidence="23">The sequence shown here is derived from an EMBL/GenBank/DDBJ whole genome shotgun (WGS) entry which is preliminary data.</text>
</comment>
<dbReference type="Pfam" id="PF00560">
    <property type="entry name" value="LRR_1"/>
    <property type="match status" value="1"/>
</dbReference>
<dbReference type="PROSITE" id="PS00108">
    <property type="entry name" value="PROTEIN_KINASE_ST"/>
    <property type="match status" value="1"/>
</dbReference>
<evidence type="ECO:0000256" key="2">
    <source>
        <dbReference type="ARBA" id="ARBA00008684"/>
    </source>
</evidence>
<keyword evidence="9 21" id="KW-0812">Transmembrane</keyword>
<dbReference type="SMART" id="SM00369">
    <property type="entry name" value="LRR_TYP"/>
    <property type="match status" value="4"/>
</dbReference>
<evidence type="ECO:0000256" key="17">
    <source>
        <dbReference type="ARBA" id="ARBA00023170"/>
    </source>
</evidence>
<keyword evidence="6" id="KW-0597">Phosphoprotein</keyword>
<comment type="catalytic activity">
    <reaction evidence="20">
        <text>L-seryl-[protein] + ATP = O-phospho-L-seryl-[protein] + ADP + H(+)</text>
        <dbReference type="Rhea" id="RHEA:17989"/>
        <dbReference type="Rhea" id="RHEA-COMP:9863"/>
        <dbReference type="Rhea" id="RHEA-COMP:11604"/>
        <dbReference type="ChEBI" id="CHEBI:15378"/>
        <dbReference type="ChEBI" id="CHEBI:29999"/>
        <dbReference type="ChEBI" id="CHEBI:30616"/>
        <dbReference type="ChEBI" id="CHEBI:83421"/>
        <dbReference type="ChEBI" id="CHEBI:456216"/>
        <dbReference type="EC" id="2.7.11.1"/>
    </reaction>
</comment>
<evidence type="ECO:0000256" key="7">
    <source>
        <dbReference type="ARBA" id="ARBA00022614"/>
    </source>
</evidence>
<evidence type="ECO:0000256" key="19">
    <source>
        <dbReference type="ARBA" id="ARBA00047899"/>
    </source>
</evidence>
<evidence type="ECO:0000256" key="9">
    <source>
        <dbReference type="ARBA" id="ARBA00022692"/>
    </source>
</evidence>
<dbReference type="GO" id="GO:0005524">
    <property type="term" value="F:ATP binding"/>
    <property type="evidence" value="ECO:0007669"/>
    <property type="project" value="UniProtKB-KW"/>
</dbReference>
<evidence type="ECO:0000256" key="10">
    <source>
        <dbReference type="ARBA" id="ARBA00022729"/>
    </source>
</evidence>
<proteinExistence type="inferred from homology"/>
<keyword evidence="17" id="KW-0675">Receptor</keyword>
<keyword evidence="8" id="KW-0808">Transferase</keyword>
<dbReference type="GO" id="GO:0004674">
    <property type="term" value="F:protein serine/threonine kinase activity"/>
    <property type="evidence" value="ECO:0007669"/>
    <property type="project" value="UniProtKB-KW"/>
</dbReference>
<reference evidence="23 24" key="1">
    <citation type="journal article" date="2019" name="Plant Biotechnol. J.">
        <title>The red bayberry genome and genetic basis of sex determination.</title>
        <authorList>
            <person name="Jia H.M."/>
            <person name="Jia H.J."/>
            <person name="Cai Q.L."/>
            <person name="Wang Y."/>
            <person name="Zhao H.B."/>
            <person name="Yang W.F."/>
            <person name="Wang G.Y."/>
            <person name="Li Y.H."/>
            <person name="Zhan D.L."/>
            <person name="Shen Y.T."/>
            <person name="Niu Q.F."/>
            <person name="Chang L."/>
            <person name="Qiu J."/>
            <person name="Zhao L."/>
            <person name="Xie H.B."/>
            <person name="Fu W.Y."/>
            <person name="Jin J."/>
            <person name="Li X.W."/>
            <person name="Jiao Y."/>
            <person name="Zhou C.C."/>
            <person name="Tu T."/>
            <person name="Chai C.Y."/>
            <person name="Gao J.L."/>
            <person name="Fan L.J."/>
            <person name="van de Weg E."/>
            <person name="Wang J.Y."/>
            <person name="Gao Z.S."/>
        </authorList>
    </citation>
    <scope>NUCLEOTIDE SEQUENCE [LARGE SCALE GENOMIC DNA]</scope>
    <source>
        <tissue evidence="23">Leaves</tissue>
    </source>
</reference>
<gene>
    <name evidence="23" type="ORF">CJ030_MR2G024886</name>
</gene>
<dbReference type="PANTHER" id="PTHR48005">
    <property type="entry name" value="LEUCINE RICH REPEAT KINASE 2"/>
    <property type="match status" value="1"/>
</dbReference>
<dbReference type="FunFam" id="3.80.10.10:FF:000111">
    <property type="entry name" value="LRR receptor-like serine/threonine-protein kinase ERECTA"/>
    <property type="match status" value="1"/>
</dbReference>
<keyword evidence="12" id="KW-0547">Nucleotide-binding</keyword>
<keyword evidence="18" id="KW-0325">Glycoprotein</keyword>
<dbReference type="FunFam" id="1.10.510.10:FF:000479">
    <property type="entry name" value="Leucine-rich repeat receptor-like protein kinase"/>
    <property type="match status" value="1"/>
</dbReference>
<evidence type="ECO:0000256" key="12">
    <source>
        <dbReference type="ARBA" id="ARBA00022741"/>
    </source>
</evidence>
<organism evidence="23 24">
    <name type="scientific">Morella rubra</name>
    <name type="common">Chinese bayberry</name>
    <dbReference type="NCBI Taxonomy" id="262757"/>
    <lineage>
        <taxon>Eukaryota</taxon>
        <taxon>Viridiplantae</taxon>
        <taxon>Streptophyta</taxon>
        <taxon>Embryophyta</taxon>
        <taxon>Tracheophyta</taxon>
        <taxon>Spermatophyta</taxon>
        <taxon>Magnoliopsida</taxon>
        <taxon>eudicotyledons</taxon>
        <taxon>Gunneridae</taxon>
        <taxon>Pentapetalae</taxon>
        <taxon>rosids</taxon>
        <taxon>fabids</taxon>
        <taxon>Fagales</taxon>
        <taxon>Myricaceae</taxon>
        <taxon>Morella</taxon>
    </lineage>
</organism>
<dbReference type="FunFam" id="3.30.200.20:FF:000309">
    <property type="entry name" value="Leucine-rich repeat receptor protein kinase MSP1"/>
    <property type="match status" value="1"/>
</dbReference>
<comment type="similarity">
    <text evidence="2">Belongs to the protein kinase superfamily. Ser/Thr protein kinase family.</text>
</comment>
<protein>
    <recommendedName>
        <fullName evidence="4">non-specific serine/threonine protein kinase</fullName>
        <ecNumber evidence="4">2.7.11.1</ecNumber>
    </recommendedName>
</protein>
<dbReference type="FunFam" id="3.80.10.10:FF:000041">
    <property type="entry name" value="LRR receptor-like serine/threonine-protein kinase ERECTA"/>
    <property type="match status" value="1"/>
</dbReference>
<evidence type="ECO:0000256" key="5">
    <source>
        <dbReference type="ARBA" id="ARBA00022527"/>
    </source>
</evidence>